<dbReference type="PANTHER" id="PTHR43446">
    <property type="entry name" value="MEMBRANE PROTEIN-RELATED"/>
    <property type="match status" value="1"/>
</dbReference>
<dbReference type="InterPro" id="IPR036013">
    <property type="entry name" value="Band_7/SPFH_dom_sf"/>
</dbReference>
<sequence length="278" mass="31183">MIIEKVENPKAGLIAAMLQAGILVVSFFFLAGDWQTLPGFFDGTGVLLLLAFFVYFRGYMVVQPGEARLLLFLGEYKGTVLQEGFYWTNPFMQRKSISMKERVFHGDILRVYDKKGLPIDVSASVTWKIGDTAKAVFEVEDLSQQVESSTNIILRVLAETYVFDNMGNQQEISMKGNTQALANILQKQLGDKLAAHGVIITDARLKHLSYAPEIASDMLKVYQEQATRIVRQQQNLFAVELAEQVFLKAESKRLIQLGEPERSKAIASLIIAINEQTK</sequence>
<keyword evidence="2" id="KW-0812">Transmembrane</keyword>
<reference evidence="5" key="1">
    <citation type="journal article" date="2019" name="Int. J. Syst. Evol. Microbiol.">
        <title>The Global Catalogue of Microorganisms (GCM) 10K type strain sequencing project: providing services to taxonomists for standard genome sequencing and annotation.</title>
        <authorList>
            <consortium name="The Broad Institute Genomics Platform"/>
            <consortium name="The Broad Institute Genome Sequencing Center for Infectious Disease"/>
            <person name="Wu L."/>
            <person name="Ma J."/>
        </authorList>
    </citation>
    <scope>NUCLEOTIDE SEQUENCE [LARGE SCALE GENOMIC DNA]</scope>
    <source>
        <strain evidence="5">JCM 18326</strain>
    </source>
</reference>
<dbReference type="RefSeq" id="WP_345370747.1">
    <property type="nucleotide sequence ID" value="NZ_BAABJX010000024.1"/>
</dbReference>
<evidence type="ECO:0000313" key="4">
    <source>
        <dbReference type="EMBL" id="GAA4831449.1"/>
    </source>
</evidence>
<dbReference type="Proteomes" id="UP001500298">
    <property type="component" value="Unassembled WGS sequence"/>
</dbReference>
<proteinExistence type="predicted"/>
<feature type="transmembrane region" description="Helical" evidence="2">
    <location>
        <begin position="37"/>
        <end position="56"/>
    </location>
</feature>
<name>A0ABP9DBW8_9BACT</name>
<dbReference type="Gene3D" id="3.30.479.30">
    <property type="entry name" value="Band 7 domain"/>
    <property type="match status" value="1"/>
</dbReference>
<organism evidence="4 5">
    <name type="scientific">Algivirga pacifica</name>
    <dbReference type="NCBI Taxonomy" id="1162670"/>
    <lineage>
        <taxon>Bacteria</taxon>
        <taxon>Pseudomonadati</taxon>
        <taxon>Bacteroidota</taxon>
        <taxon>Cytophagia</taxon>
        <taxon>Cytophagales</taxon>
        <taxon>Flammeovirgaceae</taxon>
        <taxon>Algivirga</taxon>
    </lineage>
</organism>
<evidence type="ECO:0000313" key="5">
    <source>
        <dbReference type="Proteomes" id="UP001500298"/>
    </source>
</evidence>
<dbReference type="SUPFAM" id="SSF117892">
    <property type="entry name" value="Band 7/SPFH domain"/>
    <property type="match status" value="1"/>
</dbReference>
<evidence type="ECO:0000256" key="1">
    <source>
        <dbReference type="ARBA" id="ARBA00004167"/>
    </source>
</evidence>
<dbReference type="SMART" id="SM00244">
    <property type="entry name" value="PHB"/>
    <property type="match status" value="1"/>
</dbReference>
<feature type="domain" description="Band 7" evidence="3">
    <location>
        <begin position="57"/>
        <end position="226"/>
    </location>
</feature>
<keyword evidence="2" id="KW-0472">Membrane</keyword>
<comment type="subcellular location">
    <subcellularLocation>
        <location evidence="1">Membrane</location>
        <topology evidence="1">Single-pass membrane protein</topology>
    </subcellularLocation>
</comment>
<accession>A0ABP9DBW8</accession>
<keyword evidence="5" id="KW-1185">Reference proteome</keyword>
<keyword evidence="2" id="KW-1133">Transmembrane helix</keyword>
<dbReference type="PANTHER" id="PTHR43446:SF1">
    <property type="entry name" value="BAND 7 DOMAIN-CONTAINING PROTEIN"/>
    <property type="match status" value="1"/>
</dbReference>
<dbReference type="Pfam" id="PF01145">
    <property type="entry name" value="Band_7"/>
    <property type="match status" value="1"/>
</dbReference>
<evidence type="ECO:0000259" key="3">
    <source>
        <dbReference type="SMART" id="SM00244"/>
    </source>
</evidence>
<dbReference type="InterPro" id="IPR001107">
    <property type="entry name" value="Band_7"/>
</dbReference>
<comment type="caution">
    <text evidence="4">The sequence shown here is derived from an EMBL/GenBank/DDBJ whole genome shotgun (WGS) entry which is preliminary data.</text>
</comment>
<dbReference type="EMBL" id="BAABJX010000024">
    <property type="protein sequence ID" value="GAA4831449.1"/>
    <property type="molecule type" value="Genomic_DNA"/>
</dbReference>
<evidence type="ECO:0000256" key="2">
    <source>
        <dbReference type="SAM" id="Phobius"/>
    </source>
</evidence>
<protein>
    <submittedName>
        <fullName evidence="4">SPFH domain-containing protein</fullName>
    </submittedName>
</protein>
<feature type="transmembrane region" description="Helical" evidence="2">
    <location>
        <begin position="12"/>
        <end position="31"/>
    </location>
</feature>
<gene>
    <name evidence="4" type="ORF">GCM10023331_15880</name>
</gene>